<evidence type="ECO:0000313" key="2">
    <source>
        <dbReference type="EMBL" id="KAJ5093738.1"/>
    </source>
</evidence>
<dbReference type="AlphaFoldDB" id="A0A9W9F4Y5"/>
<sequence>MTATDPDSDIPKPFPAIRRSLTPLECSEVEPPSGWRKVMRKPKLRRSLHQYQSPLAGLPPEIRWMIWEYYFCAPQIHVVRIDRGHSRALNTRLAAIKCAEGRGSDKAESFCNHLCWGKIPCTRTFHDAVSPKDPRWYLDECQAAKMEAVGFVALLQTCRLIFDHADSIIGLSNTLLRKRLDQIRSIRFTYHFPYNPYGYVGDLYVDWRRYCSACEVLARMSQLEELIIHLHPENLGPNAAAFIVRPLVQIKQPKLFTVHMFVPEGYAEPQFDDSELPFKLIIRNDTEGCGQRRLV</sequence>
<reference evidence="2" key="2">
    <citation type="journal article" date="2023" name="IMA Fungus">
        <title>Comparative genomic study of the Penicillium genus elucidates a diverse pangenome and 15 lateral gene transfer events.</title>
        <authorList>
            <person name="Petersen C."/>
            <person name="Sorensen T."/>
            <person name="Nielsen M.R."/>
            <person name="Sondergaard T.E."/>
            <person name="Sorensen J.L."/>
            <person name="Fitzpatrick D.A."/>
            <person name="Frisvad J.C."/>
            <person name="Nielsen K.L."/>
        </authorList>
    </citation>
    <scope>NUCLEOTIDE SEQUENCE</scope>
    <source>
        <strain evidence="2">IBT 30069</strain>
    </source>
</reference>
<dbReference type="Pfam" id="PF24864">
    <property type="entry name" value="DUF7730"/>
    <property type="match status" value="1"/>
</dbReference>
<dbReference type="InterPro" id="IPR056632">
    <property type="entry name" value="DUF7730"/>
</dbReference>
<evidence type="ECO:0000259" key="1">
    <source>
        <dbReference type="Pfam" id="PF24864"/>
    </source>
</evidence>
<comment type="caution">
    <text evidence="2">The sequence shown here is derived from an EMBL/GenBank/DDBJ whole genome shotgun (WGS) entry which is preliminary data.</text>
</comment>
<proteinExistence type="predicted"/>
<dbReference type="EMBL" id="JAPQKH010000006">
    <property type="protein sequence ID" value="KAJ5093738.1"/>
    <property type="molecule type" value="Genomic_DNA"/>
</dbReference>
<feature type="domain" description="DUF7730" evidence="1">
    <location>
        <begin position="50"/>
        <end position="260"/>
    </location>
</feature>
<dbReference type="OrthoDB" id="4757095at2759"/>
<reference evidence="2" key="1">
    <citation type="submission" date="2022-11" db="EMBL/GenBank/DDBJ databases">
        <authorList>
            <person name="Petersen C."/>
        </authorList>
    </citation>
    <scope>NUCLEOTIDE SEQUENCE</scope>
    <source>
        <strain evidence="2">IBT 30069</strain>
    </source>
</reference>
<evidence type="ECO:0000313" key="3">
    <source>
        <dbReference type="Proteomes" id="UP001149165"/>
    </source>
</evidence>
<dbReference type="Proteomes" id="UP001149165">
    <property type="component" value="Unassembled WGS sequence"/>
</dbReference>
<name>A0A9W9F4Y5_9EURO</name>
<accession>A0A9W9F4Y5</accession>
<organism evidence="2 3">
    <name type="scientific">Penicillium angulare</name>
    <dbReference type="NCBI Taxonomy" id="116970"/>
    <lineage>
        <taxon>Eukaryota</taxon>
        <taxon>Fungi</taxon>
        <taxon>Dikarya</taxon>
        <taxon>Ascomycota</taxon>
        <taxon>Pezizomycotina</taxon>
        <taxon>Eurotiomycetes</taxon>
        <taxon>Eurotiomycetidae</taxon>
        <taxon>Eurotiales</taxon>
        <taxon>Aspergillaceae</taxon>
        <taxon>Penicillium</taxon>
    </lineage>
</organism>
<dbReference type="PANTHER" id="PTHR38790">
    <property type="entry name" value="2EXR DOMAIN-CONTAINING PROTEIN-RELATED"/>
    <property type="match status" value="1"/>
</dbReference>
<keyword evidence="3" id="KW-1185">Reference proteome</keyword>
<gene>
    <name evidence="2" type="ORF">N7456_009599</name>
</gene>
<protein>
    <recommendedName>
        <fullName evidence="1">DUF7730 domain-containing protein</fullName>
    </recommendedName>
</protein>